<feature type="region of interest" description="Disordered" evidence="1">
    <location>
        <begin position="197"/>
        <end position="238"/>
    </location>
</feature>
<protein>
    <submittedName>
        <fullName evidence="2">Uncharacterized protein</fullName>
    </submittedName>
</protein>
<evidence type="ECO:0000313" key="2">
    <source>
        <dbReference type="EMBL" id="SNS15039.1"/>
    </source>
</evidence>
<sequence length="238" mass="26326">MESDGESGSGGTAAFPVVASVTLRPLPARLFRRRSREPGDIPRRPDTMLVAQFEDAYEVVPRGVALTDRLLVDASVLMLVSTAQRLVRVTVMLPSADPRTAIEVAANFRCRVLDPLVLLQQGGSDVRPLLEEYLLRYSRVRMTCLAMSLSDRFQWYRFQQQVVAMLIAYGEVVPVHVPGLTAVLADVVVSIRPVERPGLSVPPPPPGHAPPEPEEPDPVPLRGLSHTFQPDNYTWESR</sequence>
<name>A0A239C544_9ACTN</name>
<feature type="compositionally biased region" description="Pro residues" evidence="1">
    <location>
        <begin position="200"/>
        <end position="210"/>
    </location>
</feature>
<evidence type="ECO:0000313" key="3">
    <source>
        <dbReference type="Proteomes" id="UP000198415"/>
    </source>
</evidence>
<evidence type="ECO:0000256" key="1">
    <source>
        <dbReference type="SAM" id="MobiDB-lite"/>
    </source>
</evidence>
<dbReference type="EMBL" id="FZNR01000010">
    <property type="protein sequence ID" value="SNS15039.1"/>
    <property type="molecule type" value="Genomic_DNA"/>
</dbReference>
<keyword evidence="3" id="KW-1185">Reference proteome</keyword>
<organism evidence="2 3">
    <name type="scientific">Actinoplanes regularis</name>
    <dbReference type="NCBI Taxonomy" id="52697"/>
    <lineage>
        <taxon>Bacteria</taxon>
        <taxon>Bacillati</taxon>
        <taxon>Actinomycetota</taxon>
        <taxon>Actinomycetes</taxon>
        <taxon>Micromonosporales</taxon>
        <taxon>Micromonosporaceae</taxon>
        <taxon>Actinoplanes</taxon>
    </lineage>
</organism>
<accession>A0A239C544</accession>
<proteinExistence type="predicted"/>
<feature type="compositionally biased region" description="Polar residues" evidence="1">
    <location>
        <begin position="226"/>
        <end position="238"/>
    </location>
</feature>
<gene>
    <name evidence="2" type="ORF">SAMN06264365_110300</name>
</gene>
<reference evidence="2 3" key="1">
    <citation type="submission" date="2017-06" db="EMBL/GenBank/DDBJ databases">
        <authorList>
            <person name="Kim H.J."/>
            <person name="Triplett B.A."/>
        </authorList>
    </citation>
    <scope>NUCLEOTIDE SEQUENCE [LARGE SCALE GENOMIC DNA]</scope>
    <source>
        <strain evidence="2 3">DSM 43151</strain>
    </source>
</reference>
<dbReference type="Proteomes" id="UP000198415">
    <property type="component" value="Unassembled WGS sequence"/>
</dbReference>
<dbReference type="AlphaFoldDB" id="A0A239C544"/>